<dbReference type="AlphaFoldDB" id="A0A6I4ID20"/>
<gene>
    <name evidence="2" type="ORF">GNY86_03170</name>
</gene>
<feature type="coiled-coil region" evidence="1">
    <location>
        <begin position="57"/>
        <end position="84"/>
    </location>
</feature>
<accession>A0A6I4ID20</accession>
<name>A0A6I4ID20_ACIBA</name>
<organism evidence="2 3">
    <name type="scientific">Acinetobacter baumannii</name>
    <dbReference type="NCBI Taxonomy" id="470"/>
    <lineage>
        <taxon>Bacteria</taxon>
        <taxon>Pseudomonadati</taxon>
        <taxon>Pseudomonadota</taxon>
        <taxon>Gammaproteobacteria</taxon>
        <taxon>Moraxellales</taxon>
        <taxon>Moraxellaceae</taxon>
        <taxon>Acinetobacter</taxon>
        <taxon>Acinetobacter calcoaceticus/baumannii complex</taxon>
    </lineage>
</organism>
<sequence length="312" mass="35529">MGAKLMTNELTTELQFSVDFKASEITIQNEVQLASIVDSAVEHYSTMIFTDENIPDAKKARADLKKVSDLLENQRKNIKKEYSEPLKKFEDKIKKYTGKINLVRSSIDENIKSYEETERNKRNEKLQEVIAEMSENYGVDINEFKISDSWLNKTSFTAKGELTKKTIEEIATVMYSVAKEKERIKNDKLIVENYAKAVGLDSFSWVALIDKGSTAPELIKEIDSAVALKKEQEERERAKREHDEAMSALKTETINNKTVDTATGEIITEKAPKTSKKQQEKTVTLRLTAEHQKLVALNNFIINNGIQVEVIE</sequence>
<keyword evidence="1" id="KW-0175">Coiled coil</keyword>
<comment type="caution">
    <text evidence="2">The sequence shown here is derived from an EMBL/GenBank/DDBJ whole genome shotgun (WGS) entry which is preliminary data.</text>
</comment>
<reference evidence="2 3" key="1">
    <citation type="submission" date="2019-11" db="EMBL/GenBank/DDBJ databases">
        <title>Multidrug-resistant Acinetobacter baumannii moving toward extensively drug-resistant over fifteen years in South of Brazil.</title>
        <authorList>
            <person name="Fedrigo N.H."/>
            <person name="Cerdeira L."/>
            <person name="Fuga B."/>
            <person name="Marini P.V.B."/>
            <person name="Shinohara D.R."/>
            <person name="Carrara-Marroni F.E."/>
            <person name="Lincopan N."/>
            <person name="Tognim M.C.B."/>
        </authorList>
    </citation>
    <scope>NUCLEOTIDE SEQUENCE [LARGE SCALE GENOMIC DNA]</scope>
    <source>
        <strain evidence="2 3">Ac576</strain>
    </source>
</reference>
<evidence type="ECO:0000313" key="2">
    <source>
        <dbReference type="EMBL" id="MVM90513.1"/>
    </source>
</evidence>
<dbReference type="InterPro" id="IPR009785">
    <property type="entry name" value="Prophage_Lj928_Orf309"/>
</dbReference>
<dbReference type="Proteomes" id="UP000439424">
    <property type="component" value="Unassembled WGS sequence"/>
</dbReference>
<evidence type="ECO:0000313" key="3">
    <source>
        <dbReference type="Proteomes" id="UP000439424"/>
    </source>
</evidence>
<evidence type="ECO:0000256" key="1">
    <source>
        <dbReference type="SAM" id="Coils"/>
    </source>
</evidence>
<protein>
    <submittedName>
        <fullName evidence="2">DUF1351 domain-containing protein</fullName>
    </submittedName>
</protein>
<proteinExistence type="predicted"/>
<dbReference type="Pfam" id="PF07083">
    <property type="entry name" value="DUF1351"/>
    <property type="match status" value="1"/>
</dbReference>
<dbReference type="EMBL" id="WPIP01000013">
    <property type="protein sequence ID" value="MVM90513.1"/>
    <property type="molecule type" value="Genomic_DNA"/>
</dbReference>